<feature type="domain" description="HTH cro/C1-type" evidence="1">
    <location>
        <begin position="49"/>
        <end position="92"/>
    </location>
</feature>
<organism evidence="2 3">
    <name type="scientific">Microbulbifer flavimaris</name>
    <dbReference type="NCBI Taxonomy" id="1781068"/>
    <lineage>
        <taxon>Bacteria</taxon>
        <taxon>Pseudomonadati</taxon>
        <taxon>Pseudomonadota</taxon>
        <taxon>Gammaproteobacteria</taxon>
        <taxon>Cellvibrionales</taxon>
        <taxon>Microbulbiferaceae</taxon>
        <taxon>Microbulbifer</taxon>
    </lineage>
</organism>
<dbReference type="InterPro" id="IPR010982">
    <property type="entry name" value="Lambda_DNA-bd_dom_sf"/>
</dbReference>
<dbReference type="Gene3D" id="1.10.260.40">
    <property type="entry name" value="lambda repressor-like DNA-binding domains"/>
    <property type="match status" value="1"/>
</dbReference>
<dbReference type="CDD" id="cd00093">
    <property type="entry name" value="HTH_XRE"/>
    <property type="match status" value="1"/>
</dbReference>
<dbReference type="EMBL" id="LRFG02000004">
    <property type="protein sequence ID" value="PCO04650.1"/>
    <property type="molecule type" value="Genomic_DNA"/>
</dbReference>
<dbReference type="Pfam" id="PF13560">
    <property type="entry name" value="HTH_31"/>
    <property type="match status" value="1"/>
</dbReference>
<dbReference type="Proteomes" id="UP000218427">
    <property type="component" value="Unassembled WGS sequence"/>
</dbReference>
<evidence type="ECO:0000313" key="2">
    <source>
        <dbReference type="EMBL" id="PCO04650.1"/>
    </source>
</evidence>
<reference evidence="2" key="1">
    <citation type="submission" date="2017-08" db="EMBL/GenBank/DDBJ databases">
        <title>Microbulbifer marisrubri sp. nov., a halophilic alphaproteobacterium isolated from marine sediment of the Yellow Sea, China.</title>
        <authorList>
            <person name="Zhang G."/>
            <person name="Xiong Q."/>
        </authorList>
    </citation>
    <scope>NUCLEOTIDE SEQUENCE [LARGE SCALE GENOMIC DNA]</scope>
    <source>
        <strain evidence="2">WRN-8</strain>
    </source>
</reference>
<proteinExistence type="predicted"/>
<gene>
    <name evidence="2" type="ORF">AWR36_011585</name>
</gene>
<comment type="caution">
    <text evidence="2">The sequence shown here is derived from an EMBL/GenBank/DDBJ whole genome shotgun (WGS) entry which is preliminary data.</text>
</comment>
<dbReference type="SUPFAM" id="SSF47413">
    <property type="entry name" value="lambda repressor-like DNA-binding domains"/>
    <property type="match status" value="1"/>
</dbReference>
<sequence>MRAAVLASGEFYRPRLFVEWSRFKFRPRKHGMELSLAQTPTNERIGQNIKHVREEIYGMTQEQVARKVGVSKNAWSKYETGEVSPKLETLLKFLRLQPNFTVAPGIITSDYIEKDSPYYIIAVCLITEYLSRRNGAFLTVWAQHILSDLIWQANSMALNREVDEMMGAVRRLRGPSAKEFLSTMSTIGLADYGEISKPRESATKKSPKKSG</sequence>
<name>A0ABX4HX10_9GAMM</name>
<evidence type="ECO:0000313" key="3">
    <source>
        <dbReference type="Proteomes" id="UP000218427"/>
    </source>
</evidence>
<dbReference type="InterPro" id="IPR001387">
    <property type="entry name" value="Cro/C1-type_HTH"/>
</dbReference>
<dbReference type="PROSITE" id="PS50943">
    <property type="entry name" value="HTH_CROC1"/>
    <property type="match status" value="1"/>
</dbReference>
<keyword evidence="3" id="KW-1185">Reference proteome</keyword>
<accession>A0ABX4HX10</accession>
<dbReference type="SMART" id="SM00530">
    <property type="entry name" value="HTH_XRE"/>
    <property type="match status" value="1"/>
</dbReference>
<protein>
    <submittedName>
        <fullName evidence="2">XRE family transcriptional regulator</fullName>
    </submittedName>
</protein>
<evidence type="ECO:0000259" key="1">
    <source>
        <dbReference type="PROSITE" id="PS50943"/>
    </source>
</evidence>